<keyword evidence="1" id="KW-0479">Metal-binding</keyword>
<dbReference type="EMBL" id="MU825400">
    <property type="protein sequence ID" value="KAJ7392889.1"/>
    <property type="molecule type" value="Genomic_DNA"/>
</dbReference>
<sequence length="269" mass="31007">MHCLNRKPPRVNPFVARDHNGRRAYLGQGWPFYLDESVVEQMSVCAKHRHTYGKFWHPRTSCQYPAHQGRPGRSQKSRYSVNMEMAKSIIQRMYGVLVQVGSEKNRSHGGDSILPYYCSTVCIKRAKQTEADASEDKLYECPETSCTEEFQSQSDLDLHMNMFDHHTIPQLPVKESLYDKLKRDWVDHFQTLTLQGECLTGTAAAETDQSPTTSTSRLQMDGHFTRNAELRDFLKRFGSISYRSLISDKTLVGKKIQRRLVKICELLPQ</sequence>
<evidence type="ECO:0000313" key="4">
    <source>
        <dbReference type="Proteomes" id="UP001163046"/>
    </source>
</evidence>
<dbReference type="PROSITE" id="PS50157">
    <property type="entry name" value="ZINC_FINGER_C2H2_2"/>
    <property type="match status" value="1"/>
</dbReference>
<evidence type="ECO:0000256" key="1">
    <source>
        <dbReference type="PROSITE-ProRule" id="PRU00042"/>
    </source>
</evidence>
<gene>
    <name evidence="3" type="ORF">OS493_010550</name>
</gene>
<dbReference type="PROSITE" id="PS00028">
    <property type="entry name" value="ZINC_FINGER_C2H2_1"/>
    <property type="match status" value="1"/>
</dbReference>
<accession>A0A9X0A7C2</accession>
<organism evidence="3 4">
    <name type="scientific">Desmophyllum pertusum</name>
    <dbReference type="NCBI Taxonomy" id="174260"/>
    <lineage>
        <taxon>Eukaryota</taxon>
        <taxon>Metazoa</taxon>
        <taxon>Cnidaria</taxon>
        <taxon>Anthozoa</taxon>
        <taxon>Hexacorallia</taxon>
        <taxon>Scleractinia</taxon>
        <taxon>Caryophylliina</taxon>
        <taxon>Caryophylliidae</taxon>
        <taxon>Desmophyllum</taxon>
    </lineage>
</organism>
<keyword evidence="1" id="KW-0862">Zinc</keyword>
<comment type="caution">
    <text evidence="3">The sequence shown here is derived from an EMBL/GenBank/DDBJ whole genome shotgun (WGS) entry which is preliminary data.</text>
</comment>
<keyword evidence="1" id="KW-0863">Zinc-finger</keyword>
<dbReference type="Proteomes" id="UP001163046">
    <property type="component" value="Unassembled WGS sequence"/>
</dbReference>
<dbReference type="InterPro" id="IPR013087">
    <property type="entry name" value="Znf_C2H2_type"/>
</dbReference>
<name>A0A9X0A7C2_9CNID</name>
<evidence type="ECO:0000259" key="2">
    <source>
        <dbReference type="PROSITE" id="PS50157"/>
    </source>
</evidence>
<evidence type="ECO:0000313" key="3">
    <source>
        <dbReference type="EMBL" id="KAJ7392889.1"/>
    </source>
</evidence>
<feature type="domain" description="C2H2-type" evidence="2">
    <location>
        <begin position="139"/>
        <end position="167"/>
    </location>
</feature>
<reference evidence="3" key="1">
    <citation type="submission" date="2023-01" db="EMBL/GenBank/DDBJ databases">
        <title>Genome assembly of the deep-sea coral Lophelia pertusa.</title>
        <authorList>
            <person name="Herrera S."/>
            <person name="Cordes E."/>
        </authorList>
    </citation>
    <scope>NUCLEOTIDE SEQUENCE</scope>
    <source>
        <strain evidence="3">USNM1676648</strain>
        <tissue evidence="3">Polyp</tissue>
    </source>
</reference>
<dbReference type="AlphaFoldDB" id="A0A9X0A7C2"/>
<dbReference type="GO" id="GO:0008270">
    <property type="term" value="F:zinc ion binding"/>
    <property type="evidence" value="ECO:0007669"/>
    <property type="project" value="UniProtKB-KW"/>
</dbReference>
<dbReference type="OrthoDB" id="5954650at2759"/>
<keyword evidence="4" id="KW-1185">Reference proteome</keyword>
<protein>
    <recommendedName>
        <fullName evidence="2">C2H2-type domain-containing protein</fullName>
    </recommendedName>
</protein>
<proteinExistence type="predicted"/>